<evidence type="ECO:0000256" key="2">
    <source>
        <dbReference type="PROSITE-ProRule" id="PRU00335"/>
    </source>
</evidence>
<reference evidence="4 5" key="1">
    <citation type="submission" date="2019-11" db="EMBL/GenBank/DDBJ databases">
        <title>Paenibacillus monticola sp. nov., a novel PGPR strain isolated from mountain sample in China.</title>
        <authorList>
            <person name="Zhao Q."/>
            <person name="Li H.-P."/>
            <person name="Zhang J.-L."/>
        </authorList>
    </citation>
    <scope>NUCLEOTIDE SEQUENCE [LARGE SCALE GENOMIC DNA]</scope>
    <source>
        <strain evidence="4 5">LC-T2</strain>
    </source>
</reference>
<dbReference type="Pfam" id="PF00440">
    <property type="entry name" value="TetR_N"/>
    <property type="match status" value="1"/>
</dbReference>
<dbReference type="Proteomes" id="UP000463051">
    <property type="component" value="Unassembled WGS sequence"/>
</dbReference>
<dbReference type="PANTHER" id="PTHR43479">
    <property type="entry name" value="ACREF/ENVCD OPERON REPRESSOR-RELATED"/>
    <property type="match status" value="1"/>
</dbReference>
<keyword evidence="1 2" id="KW-0238">DNA-binding</keyword>
<dbReference type="PANTHER" id="PTHR43479:SF7">
    <property type="entry name" value="TETR-FAMILY TRANSCRIPTIONAL REGULATOR"/>
    <property type="match status" value="1"/>
</dbReference>
<sequence length="180" mass="20898">MEKVDRRIVKSRQAIQTTFLQMLVKEGFDEITVRNITEQANLGRKTFYLHYVDKYDLLDKIVDDHIAQMRKISDQKKDLGILEGSILWFSYVEQHKPFFAALFKSKHASAFRSKLLLFTTGEIDNKIHEGSHPLMDKTIFLKFLATATMGVLEAYVLQEIDSDIEDIAKQVVQLFEKLIN</sequence>
<dbReference type="AlphaFoldDB" id="A0A7X2L1D7"/>
<protein>
    <submittedName>
        <fullName evidence="4">TetR family transcriptional regulator</fullName>
    </submittedName>
</protein>
<dbReference type="GO" id="GO:0003677">
    <property type="term" value="F:DNA binding"/>
    <property type="evidence" value="ECO:0007669"/>
    <property type="project" value="UniProtKB-UniRule"/>
</dbReference>
<feature type="domain" description="HTH tetR-type" evidence="3">
    <location>
        <begin position="9"/>
        <end position="69"/>
    </location>
</feature>
<proteinExistence type="predicted"/>
<organism evidence="4 5">
    <name type="scientific">Paenibacillus monticola</name>
    <dbReference type="NCBI Taxonomy" id="2666075"/>
    <lineage>
        <taxon>Bacteria</taxon>
        <taxon>Bacillati</taxon>
        <taxon>Bacillota</taxon>
        <taxon>Bacilli</taxon>
        <taxon>Bacillales</taxon>
        <taxon>Paenibacillaceae</taxon>
        <taxon>Paenibacillus</taxon>
    </lineage>
</organism>
<evidence type="ECO:0000313" key="5">
    <source>
        <dbReference type="Proteomes" id="UP000463051"/>
    </source>
</evidence>
<dbReference type="InterPro" id="IPR050624">
    <property type="entry name" value="HTH-type_Tx_Regulator"/>
</dbReference>
<dbReference type="InterPro" id="IPR039532">
    <property type="entry name" value="TetR_C_Firmicutes"/>
</dbReference>
<keyword evidence="5" id="KW-1185">Reference proteome</keyword>
<dbReference type="InterPro" id="IPR009057">
    <property type="entry name" value="Homeodomain-like_sf"/>
</dbReference>
<accession>A0A7X2L1D7</accession>
<gene>
    <name evidence="4" type="ORF">GJB61_08655</name>
</gene>
<dbReference type="Pfam" id="PF14278">
    <property type="entry name" value="TetR_C_8"/>
    <property type="match status" value="1"/>
</dbReference>
<evidence type="ECO:0000259" key="3">
    <source>
        <dbReference type="PROSITE" id="PS50977"/>
    </source>
</evidence>
<comment type="caution">
    <text evidence="4">The sequence shown here is derived from an EMBL/GenBank/DDBJ whole genome shotgun (WGS) entry which is preliminary data.</text>
</comment>
<dbReference type="Gene3D" id="1.10.357.10">
    <property type="entry name" value="Tetracycline Repressor, domain 2"/>
    <property type="match status" value="1"/>
</dbReference>
<feature type="DNA-binding region" description="H-T-H motif" evidence="2">
    <location>
        <begin position="32"/>
        <end position="51"/>
    </location>
</feature>
<name>A0A7X2L1D7_9BACL</name>
<dbReference type="RefSeq" id="WP_338115715.1">
    <property type="nucleotide sequence ID" value="NZ_WJXB01000002.1"/>
</dbReference>
<dbReference type="EMBL" id="WJXB01000002">
    <property type="protein sequence ID" value="MRN53063.1"/>
    <property type="molecule type" value="Genomic_DNA"/>
</dbReference>
<evidence type="ECO:0000313" key="4">
    <source>
        <dbReference type="EMBL" id="MRN53063.1"/>
    </source>
</evidence>
<dbReference type="InterPro" id="IPR001647">
    <property type="entry name" value="HTH_TetR"/>
</dbReference>
<dbReference type="SUPFAM" id="SSF46689">
    <property type="entry name" value="Homeodomain-like"/>
    <property type="match status" value="1"/>
</dbReference>
<dbReference type="PROSITE" id="PS50977">
    <property type="entry name" value="HTH_TETR_2"/>
    <property type="match status" value="1"/>
</dbReference>
<evidence type="ECO:0000256" key="1">
    <source>
        <dbReference type="ARBA" id="ARBA00023125"/>
    </source>
</evidence>